<dbReference type="InterPro" id="IPR005807">
    <property type="entry name" value="SecE_bac"/>
</dbReference>
<comment type="function">
    <text evidence="9">Essential subunit of the Sec protein translocation channel SecYEG. Clamps together the 2 halves of SecY. May contact the channel plug during translocation.</text>
</comment>
<dbReference type="GO" id="GO:0043952">
    <property type="term" value="P:protein transport by the Sec complex"/>
    <property type="evidence" value="ECO:0007669"/>
    <property type="project" value="UniProtKB-UniRule"/>
</dbReference>
<evidence type="ECO:0000256" key="2">
    <source>
        <dbReference type="ARBA" id="ARBA00022448"/>
    </source>
</evidence>
<dbReference type="AlphaFoldDB" id="A0A249JWJ5"/>
<comment type="subcellular location">
    <subcellularLocation>
        <location evidence="9">Cell membrane</location>
        <topology evidence="9">Single-pass membrane protein</topology>
    </subcellularLocation>
    <subcellularLocation>
        <location evidence="1">Membrane</location>
    </subcellularLocation>
</comment>
<evidence type="ECO:0000256" key="6">
    <source>
        <dbReference type="ARBA" id="ARBA00022989"/>
    </source>
</evidence>
<keyword evidence="6 9" id="KW-1133">Transmembrane helix</keyword>
<dbReference type="EMBL" id="CP016768">
    <property type="protein sequence ID" value="ASY08894.1"/>
    <property type="molecule type" value="Genomic_DNA"/>
</dbReference>
<keyword evidence="5 9" id="KW-0653">Protein transport</keyword>
<dbReference type="GO" id="GO:0009306">
    <property type="term" value="P:protein secretion"/>
    <property type="evidence" value="ECO:0007669"/>
    <property type="project" value="UniProtKB-UniRule"/>
</dbReference>
<keyword evidence="8 9" id="KW-0472">Membrane</keyword>
<name>A0A249JWJ5_9ACTN</name>
<evidence type="ECO:0000256" key="1">
    <source>
        <dbReference type="ARBA" id="ARBA00004370"/>
    </source>
</evidence>
<dbReference type="InterPro" id="IPR038379">
    <property type="entry name" value="SecE_sf"/>
</dbReference>
<dbReference type="PROSITE" id="PS01067">
    <property type="entry name" value="SECE_SEC61G"/>
    <property type="match status" value="1"/>
</dbReference>
<comment type="similarity">
    <text evidence="9">Belongs to the SecE/SEC61-gamma family.</text>
</comment>
<proteinExistence type="inferred from homology"/>
<comment type="subunit">
    <text evidence="9">Component of the Sec protein translocase complex. Heterotrimer consisting of SecY, SecE and SecG subunits. The heterotrimers can form oligomers, although 1 heterotrimer is thought to be able to translocate proteins. Interacts with the ribosome. Interacts with SecDF, and other proteins may be involved. Interacts with SecA.</text>
</comment>
<dbReference type="GO" id="GO:0065002">
    <property type="term" value="P:intracellular protein transmembrane transport"/>
    <property type="evidence" value="ECO:0007669"/>
    <property type="project" value="UniProtKB-UniRule"/>
</dbReference>
<accession>A0A249JWJ5</accession>
<evidence type="ECO:0000313" key="11">
    <source>
        <dbReference type="Proteomes" id="UP000217153"/>
    </source>
</evidence>
<evidence type="ECO:0000256" key="3">
    <source>
        <dbReference type="ARBA" id="ARBA00022475"/>
    </source>
</evidence>
<dbReference type="KEGG" id="abam:B1s21122_00745"/>
<evidence type="ECO:0000256" key="7">
    <source>
        <dbReference type="ARBA" id="ARBA00023010"/>
    </source>
</evidence>
<dbReference type="PANTHER" id="PTHR33910">
    <property type="entry name" value="PROTEIN TRANSLOCASE SUBUNIT SECE"/>
    <property type="match status" value="1"/>
</dbReference>
<dbReference type="RefSeq" id="WP_095680218.1">
    <property type="nucleotide sequence ID" value="NZ_CP016768.2"/>
</dbReference>
<dbReference type="OrthoDB" id="9805743at2"/>
<evidence type="ECO:0000256" key="4">
    <source>
        <dbReference type="ARBA" id="ARBA00022692"/>
    </source>
</evidence>
<dbReference type="PANTHER" id="PTHR33910:SF1">
    <property type="entry name" value="PROTEIN TRANSLOCASE SUBUNIT SECE"/>
    <property type="match status" value="1"/>
</dbReference>
<keyword evidence="3 9" id="KW-1003">Cell membrane</keyword>
<dbReference type="GO" id="GO:0005886">
    <property type="term" value="C:plasma membrane"/>
    <property type="evidence" value="ECO:0007669"/>
    <property type="project" value="UniProtKB-SubCell"/>
</dbReference>
<keyword evidence="4 9" id="KW-0812">Transmembrane</keyword>
<keyword evidence="11" id="KW-1185">Reference proteome</keyword>
<dbReference type="Gene3D" id="1.20.5.1030">
    <property type="entry name" value="Preprotein translocase secy subunit"/>
    <property type="match status" value="1"/>
</dbReference>
<evidence type="ECO:0000256" key="8">
    <source>
        <dbReference type="ARBA" id="ARBA00023136"/>
    </source>
</evidence>
<evidence type="ECO:0000256" key="9">
    <source>
        <dbReference type="HAMAP-Rule" id="MF_00422"/>
    </source>
</evidence>
<dbReference type="Pfam" id="PF00584">
    <property type="entry name" value="SecE"/>
    <property type="match status" value="1"/>
</dbReference>
<organism evidence="10 11">
    <name type="scientific">Candidatus Nanopelagicus limnae</name>
    <dbReference type="NCBI Taxonomy" id="1884634"/>
    <lineage>
        <taxon>Bacteria</taxon>
        <taxon>Bacillati</taxon>
        <taxon>Actinomycetota</taxon>
        <taxon>Actinomycetes</taxon>
        <taxon>Candidatus Nanopelagicales</taxon>
        <taxon>Candidatus Nanopelagicaceae</taxon>
        <taxon>Candidatus Nanopelagicus</taxon>
    </lineage>
</organism>
<gene>
    <name evidence="9" type="primary">secE</name>
    <name evidence="10" type="ORF">B1s21122_00745</name>
</gene>
<reference evidence="11" key="1">
    <citation type="submission" date="2016-10" db="EMBL/GenBank/DDBJ databases">
        <title>High microdiversification within the ubiquitous acI lineage of Actinobacteria.</title>
        <authorList>
            <person name="Neuenschwander S.M."/>
            <person name="Salcher M."/>
            <person name="Ghai R."/>
            <person name="Pernthaler J."/>
        </authorList>
    </citation>
    <scope>NUCLEOTIDE SEQUENCE [LARGE SCALE GENOMIC DNA]</scope>
</reference>
<dbReference type="GO" id="GO:0006605">
    <property type="term" value="P:protein targeting"/>
    <property type="evidence" value="ECO:0007669"/>
    <property type="project" value="UniProtKB-UniRule"/>
</dbReference>
<dbReference type="Proteomes" id="UP000217153">
    <property type="component" value="Chromosome"/>
</dbReference>
<feature type="transmembrane region" description="Helical" evidence="9">
    <location>
        <begin position="43"/>
        <end position="65"/>
    </location>
</feature>
<dbReference type="NCBIfam" id="TIGR00964">
    <property type="entry name" value="secE_bact"/>
    <property type="match status" value="1"/>
</dbReference>
<dbReference type="HAMAP" id="MF_00422">
    <property type="entry name" value="SecE"/>
    <property type="match status" value="1"/>
</dbReference>
<keyword evidence="7 9" id="KW-0811">Translocation</keyword>
<dbReference type="InterPro" id="IPR001901">
    <property type="entry name" value="Translocase_SecE/Sec61-g"/>
</dbReference>
<keyword evidence="2 9" id="KW-0813">Transport</keyword>
<dbReference type="GO" id="GO:0008320">
    <property type="term" value="F:protein transmembrane transporter activity"/>
    <property type="evidence" value="ECO:0007669"/>
    <property type="project" value="UniProtKB-UniRule"/>
</dbReference>
<protein>
    <recommendedName>
        <fullName evidence="9">Protein translocase subunit SecE</fullName>
    </recommendedName>
</protein>
<evidence type="ECO:0000313" key="10">
    <source>
        <dbReference type="EMBL" id="ASY08894.1"/>
    </source>
</evidence>
<evidence type="ECO:0000256" key="5">
    <source>
        <dbReference type="ARBA" id="ARBA00022927"/>
    </source>
</evidence>
<sequence>MSEEIVSTEEAKGIFGRIGLFYRQVISELSKVVWPTRNQLTTYTAVVLVFVGFIILVVSIFDLILTKITFWIFG</sequence>